<proteinExistence type="predicted"/>
<dbReference type="EMBL" id="CVRI01000038">
    <property type="protein sequence ID" value="CRK93986.1"/>
    <property type="molecule type" value="Genomic_DNA"/>
</dbReference>
<organism evidence="1 2">
    <name type="scientific">Clunio marinus</name>
    <dbReference type="NCBI Taxonomy" id="568069"/>
    <lineage>
        <taxon>Eukaryota</taxon>
        <taxon>Metazoa</taxon>
        <taxon>Ecdysozoa</taxon>
        <taxon>Arthropoda</taxon>
        <taxon>Hexapoda</taxon>
        <taxon>Insecta</taxon>
        <taxon>Pterygota</taxon>
        <taxon>Neoptera</taxon>
        <taxon>Endopterygota</taxon>
        <taxon>Diptera</taxon>
        <taxon>Nematocera</taxon>
        <taxon>Chironomoidea</taxon>
        <taxon>Chironomidae</taxon>
        <taxon>Clunio</taxon>
    </lineage>
</organism>
<keyword evidence="2" id="KW-1185">Reference proteome</keyword>
<sequence>MFSLNVLGLKVSHPHVVVMEVCSPQKVISAFTIEMDYLGILSQHFATLFVENPFFLFRYCKVLQFSKHEIQFDLKSTNEGIDLCPSTKSF</sequence>
<gene>
    <name evidence="1" type="ORF">CLUMA_CG007512</name>
</gene>
<dbReference type="AlphaFoldDB" id="A0A1J1I2J3"/>
<dbReference type="Proteomes" id="UP000183832">
    <property type="component" value="Unassembled WGS sequence"/>
</dbReference>
<protein>
    <submittedName>
        <fullName evidence="1">CLUMA_CG007512, isoform A</fullName>
    </submittedName>
</protein>
<evidence type="ECO:0000313" key="2">
    <source>
        <dbReference type="Proteomes" id="UP000183832"/>
    </source>
</evidence>
<name>A0A1J1I2J3_9DIPT</name>
<evidence type="ECO:0000313" key="1">
    <source>
        <dbReference type="EMBL" id="CRK93986.1"/>
    </source>
</evidence>
<accession>A0A1J1I2J3</accession>
<reference evidence="1 2" key="1">
    <citation type="submission" date="2015-04" db="EMBL/GenBank/DDBJ databases">
        <authorList>
            <person name="Syromyatnikov M.Y."/>
            <person name="Popov V.N."/>
        </authorList>
    </citation>
    <scope>NUCLEOTIDE SEQUENCE [LARGE SCALE GENOMIC DNA]</scope>
</reference>